<comment type="caution">
    <text evidence="5">The sequence shown here is derived from an EMBL/GenBank/DDBJ whole genome shotgun (WGS) entry which is preliminary data.</text>
</comment>
<dbReference type="InterPro" id="IPR036388">
    <property type="entry name" value="WH-like_DNA-bd_sf"/>
</dbReference>
<keyword evidence="2" id="KW-0238">DNA-binding</keyword>
<keyword evidence="1" id="KW-0805">Transcription regulation</keyword>
<sequence>MRLTQHEHQDPGWPSRIVGREWELEVFSLYLKHYSSMERIINIYGSSGVGKSFLAEEFQKQAAKQGAAVITLDAAKIKTTPEEICRQILFQLGLLDTLPSLSDPDFIIRAAIEAVNKRANLGAVLLFIDTYELLETMDDWFRDFFIPQIKDRCLSIITGRNPLSSKWTGCPLWKYTIYRMPLKNLDYHSVVAFLRGRGIVEPDQIQRIWKQTDGLPVMLTSLLGEHNANDGEPALPGLRDEARPRGCEAMVLDGSPAPESLPKLKPEAAIYARTDLTHREKEVAALASEGLTNRDIASRLFLSEVTIKKHMRSIFQKVGASNRTQLLKLLISVPTGSK</sequence>
<evidence type="ECO:0000256" key="3">
    <source>
        <dbReference type="ARBA" id="ARBA00023163"/>
    </source>
</evidence>
<reference evidence="5 6" key="1">
    <citation type="submission" date="2023-12" db="EMBL/GenBank/DDBJ databases">
        <title>Whole genome sequencing of Paenibacillus phoenicis isolated from the Phoenix Mars Lander spacecraft assembly facility.</title>
        <authorList>
            <person name="Garcia A."/>
            <person name="Venkateswaran K."/>
        </authorList>
    </citation>
    <scope>NUCLEOTIDE SEQUENCE [LARGE SCALE GENOMIC DNA]</scope>
    <source>
        <strain evidence="5 6">3PO2SA</strain>
    </source>
</reference>
<dbReference type="Pfam" id="PF00196">
    <property type="entry name" value="GerE"/>
    <property type="match status" value="1"/>
</dbReference>
<evidence type="ECO:0000259" key="4">
    <source>
        <dbReference type="PROSITE" id="PS50043"/>
    </source>
</evidence>
<dbReference type="InterPro" id="IPR016032">
    <property type="entry name" value="Sig_transdc_resp-reg_C-effctor"/>
</dbReference>
<dbReference type="EMBL" id="JAYERP010000001">
    <property type="protein sequence ID" value="MEA3572194.1"/>
    <property type="molecule type" value="Genomic_DNA"/>
</dbReference>
<dbReference type="RefSeq" id="WP_323078763.1">
    <property type="nucleotide sequence ID" value="NZ_CBCSKM010000014.1"/>
</dbReference>
<dbReference type="InterPro" id="IPR041664">
    <property type="entry name" value="AAA_16"/>
</dbReference>
<protein>
    <submittedName>
        <fullName evidence="5">LuxR C-terminal-related transcriptional regulator</fullName>
    </submittedName>
</protein>
<keyword evidence="3" id="KW-0804">Transcription</keyword>
<evidence type="ECO:0000313" key="6">
    <source>
        <dbReference type="Proteomes" id="UP001292216"/>
    </source>
</evidence>
<dbReference type="SUPFAM" id="SSF52540">
    <property type="entry name" value="P-loop containing nucleoside triphosphate hydrolases"/>
    <property type="match status" value="1"/>
</dbReference>
<dbReference type="Gene3D" id="1.10.10.10">
    <property type="entry name" value="Winged helix-like DNA-binding domain superfamily/Winged helix DNA-binding domain"/>
    <property type="match status" value="1"/>
</dbReference>
<dbReference type="InterPro" id="IPR000792">
    <property type="entry name" value="Tscrpt_reg_LuxR_C"/>
</dbReference>
<keyword evidence="6" id="KW-1185">Reference proteome</keyword>
<dbReference type="Gene3D" id="3.40.50.300">
    <property type="entry name" value="P-loop containing nucleotide triphosphate hydrolases"/>
    <property type="match status" value="1"/>
</dbReference>
<feature type="domain" description="HTH luxR-type" evidence="4">
    <location>
        <begin position="269"/>
        <end position="334"/>
    </location>
</feature>
<dbReference type="PANTHER" id="PTHR44688:SF16">
    <property type="entry name" value="DNA-BINDING TRANSCRIPTIONAL ACTIVATOR DEVR_DOSR"/>
    <property type="match status" value="1"/>
</dbReference>
<dbReference type="PRINTS" id="PR00038">
    <property type="entry name" value="HTHLUXR"/>
</dbReference>
<dbReference type="InterPro" id="IPR027417">
    <property type="entry name" value="P-loop_NTPase"/>
</dbReference>
<evidence type="ECO:0000256" key="1">
    <source>
        <dbReference type="ARBA" id="ARBA00023015"/>
    </source>
</evidence>
<evidence type="ECO:0000313" key="5">
    <source>
        <dbReference type="EMBL" id="MEA3572194.1"/>
    </source>
</evidence>
<evidence type="ECO:0000256" key="2">
    <source>
        <dbReference type="ARBA" id="ARBA00023125"/>
    </source>
</evidence>
<gene>
    <name evidence="5" type="ORF">U9M73_19915</name>
</gene>
<organism evidence="5 6">
    <name type="scientific">Paenibacillus phoenicis</name>
    <dbReference type="NCBI Taxonomy" id="554117"/>
    <lineage>
        <taxon>Bacteria</taxon>
        <taxon>Bacillati</taxon>
        <taxon>Bacillota</taxon>
        <taxon>Bacilli</taxon>
        <taxon>Bacillales</taxon>
        <taxon>Paenibacillaceae</taxon>
        <taxon>Paenibacillus</taxon>
    </lineage>
</organism>
<dbReference type="CDD" id="cd06170">
    <property type="entry name" value="LuxR_C_like"/>
    <property type="match status" value="1"/>
</dbReference>
<dbReference type="PANTHER" id="PTHR44688">
    <property type="entry name" value="DNA-BINDING TRANSCRIPTIONAL ACTIVATOR DEVR_DOSR"/>
    <property type="match status" value="1"/>
</dbReference>
<dbReference type="SUPFAM" id="SSF46894">
    <property type="entry name" value="C-terminal effector domain of the bipartite response regulators"/>
    <property type="match status" value="1"/>
</dbReference>
<dbReference type="SMART" id="SM00421">
    <property type="entry name" value="HTH_LUXR"/>
    <property type="match status" value="1"/>
</dbReference>
<name>A0ABU5PRH1_9BACL</name>
<proteinExistence type="predicted"/>
<dbReference type="Pfam" id="PF13191">
    <property type="entry name" value="AAA_16"/>
    <property type="match status" value="1"/>
</dbReference>
<dbReference type="PROSITE" id="PS00622">
    <property type="entry name" value="HTH_LUXR_1"/>
    <property type="match status" value="1"/>
</dbReference>
<accession>A0ABU5PRH1</accession>
<dbReference type="Proteomes" id="UP001292216">
    <property type="component" value="Unassembled WGS sequence"/>
</dbReference>
<dbReference type="PROSITE" id="PS50043">
    <property type="entry name" value="HTH_LUXR_2"/>
    <property type="match status" value="1"/>
</dbReference>